<sequence>MLQERSLREKMKRDPLTLTPRAGAGDDVDDGSDTNNRRPTGRRTCSSFSIRRGVAQEARWSAKTGQRWRDFNLFMRQVRQQGFRVHVGVLHIRSSTSLTSLTSSKQASRWASGQASRKNASEGDGGPLPVCLSRRRIWTGLGCWRAPEHGQAGLSITPPLLPLPRRAWGALGGASWTRSIIFLRRQVPRCTRVGPWWSRRADDSAEDGQCFLLR</sequence>
<comment type="caution">
    <text evidence="2">The sequence shown here is derived from an EMBL/GenBank/DDBJ whole genome shotgun (WGS) entry which is preliminary data.</text>
</comment>
<gene>
    <name evidence="2" type="ORF">B0T16DRAFT_186904</name>
</gene>
<name>A0AA39Y335_9PEZI</name>
<dbReference type="AlphaFoldDB" id="A0AA39Y335"/>
<feature type="compositionally biased region" description="Basic and acidic residues" evidence="1">
    <location>
        <begin position="1"/>
        <end position="15"/>
    </location>
</feature>
<feature type="compositionally biased region" description="Polar residues" evidence="1">
    <location>
        <begin position="105"/>
        <end position="118"/>
    </location>
</feature>
<reference evidence="2" key="1">
    <citation type="submission" date="2023-06" db="EMBL/GenBank/DDBJ databases">
        <title>Genome-scale phylogeny and comparative genomics of the fungal order Sordariales.</title>
        <authorList>
            <consortium name="Lawrence Berkeley National Laboratory"/>
            <person name="Hensen N."/>
            <person name="Bonometti L."/>
            <person name="Westerberg I."/>
            <person name="Brannstrom I.O."/>
            <person name="Guillou S."/>
            <person name="Cros-Aarteil S."/>
            <person name="Calhoun S."/>
            <person name="Haridas S."/>
            <person name="Kuo A."/>
            <person name="Mondo S."/>
            <person name="Pangilinan J."/>
            <person name="Riley R."/>
            <person name="Labutti K."/>
            <person name="Andreopoulos B."/>
            <person name="Lipzen A."/>
            <person name="Chen C."/>
            <person name="Yanf M."/>
            <person name="Daum C."/>
            <person name="Ng V."/>
            <person name="Clum A."/>
            <person name="Steindorff A."/>
            <person name="Ohm R."/>
            <person name="Martin F."/>
            <person name="Silar P."/>
            <person name="Natvig D."/>
            <person name="Lalanne C."/>
            <person name="Gautier V."/>
            <person name="Ament-Velasquez S.L."/>
            <person name="Kruys A."/>
            <person name="Hutchinson M.I."/>
            <person name="Powell A.J."/>
            <person name="Barry K."/>
            <person name="Miller A.N."/>
            <person name="Grigoriev I.V."/>
            <person name="Debuchy R."/>
            <person name="Gladieux P."/>
            <person name="Thoren M.H."/>
            <person name="Johannesson H."/>
        </authorList>
    </citation>
    <scope>NUCLEOTIDE SEQUENCE</scope>
    <source>
        <strain evidence="2">SMH2532-1</strain>
    </source>
</reference>
<feature type="region of interest" description="Disordered" evidence="1">
    <location>
        <begin position="1"/>
        <end position="45"/>
    </location>
</feature>
<organism evidence="2 3">
    <name type="scientific">Cercophora newfieldiana</name>
    <dbReference type="NCBI Taxonomy" id="92897"/>
    <lineage>
        <taxon>Eukaryota</taxon>
        <taxon>Fungi</taxon>
        <taxon>Dikarya</taxon>
        <taxon>Ascomycota</taxon>
        <taxon>Pezizomycotina</taxon>
        <taxon>Sordariomycetes</taxon>
        <taxon>Sordariomycetidae</taxon>
        <taxon>Sordariales</taxon>
        <taxon>Lasiosphaeriaceae</taxon>
        <taxon>Cercophora</taxon>
    </lineage>
</organism>
<evidence type="ECO:0000256" key="1">
    <source>
        <dbReference type="SAM" id="MobiDB-lite"/>
    </source>
</evidence>
<accession>A0AA39Y335</accession>
<dbReference type="EMBL" id="JAULSV010000005">
    <property type="protein sequence ID" value="KAK0643635.1"/>
    <property type="molecule type" value="Genomic_DNA"/>
</dbReference>
<dbReference type="Proteomes" id="UP001174936">
    <property type="component" value="Unassembled WGS sequence"/>
</dbReference>
<evidence type="ECO:0000313" key="3">
    <source>
        <dbReference type="Proteomes" id="UP001174936"/>
    </source>
</evidence>
<evidence type="ECO:0000313" key="2">
    <source>
        <dbReference type="EMBL" id="KAK0643635.1"/>
    </source>
</evidence>
<keyword evidence="3" id="KW-1185">Reference proteome</keyword>
<feature type="region of interest" description="Disordered" evidence="1">
    <location>
        <begin position="103"/>
        <end position="125"/>
    </location>
</feature>
<protein>
    <submittedName>
        <fullName evidence="2">Uncharacterized protein</fullName>
    </submittedName>
</protein>
<proteinExistence type="predicted"/>